<gene>
    <name evidence="2" type="ORF">SDC9_134742</name>
</gene>
<feature type="compositionally biased region" description="Basic and acidic residues" evidence="1">
    <location>
        <begin position="78"/>
        <end position="102"/>
    </location>
</feature>
<evidence type="ECO:0000313" key="2">
    <source>
        <dbReference type="EMBL" id="MPM87642.1"/>
    </source>
</evidence>
<feature type="region of interest" description="Disordered" evidence="1">
    <location>
        <begin position="59"/>
        <end position="109"/>
    </location>
</feature>
<comment type="caution">
    <text evidence="2">The sequence shown here is derived from an EMBL/GenBank/DDBJ whole genome shotgun (WGS) entry which is preliminary data.</text>
</comment>
<proteinExistence type="predicted"/>
<accession>A0A645DGD5</accession>
<dbReference type="EMBL" id="VSSQ01035434">
    <property type="protein sequence ID" value="MPM87642.1"/>
    <property type="molecule type" value="Genomic_DNA"/>
</dbReference>
<reference evidence="2" key="1">
    <citation type="submission" date="2019-08" db="EMBL/GenBank/DDBJ databases">
        <authorList>
            <person name="Kucharzyk K."/>
            <person name="Murdoch R.W."/>
            <person name="Higgins S."/>
            <person name="Loffler F."/>
        </authorList>
    </citation>
    <scope>NUCLEOTIDE SEQUENCE</scope>
</reference>
<protein>
    <submittedName>
        <fullName evidence="2">Uncharacterized protein</fullName>
    </submittedName>
</protein>
<evidence type="ECO:0000256" key="1">
    <source>
        <dbReference type="SAM" id="MobiDB-lite"/>
    </source>
</evidence>
<organism evidence="2">
    <name type="scientific">bioreactor metagenome</name>
    <dbReference type="NCBI Taxonomy" id="1076179"/>
    <lineage>
        <taxon>unclassified sequences</taxon>
        <taxon>metagenomes</taxon>
        <taxon>ecological metagenomes</taxon>
    </lineage>
</organism>
<dbReference type="AlphaFoldDB" id="A0A645DGD5"/>
<name>A0A645DGD5_9ZZZZ</name>
<sequence>MPGGRNAGRRGLQLDMRRGQSAPHLILVDDIVVDQRPVVQHLQRRGRIKTALRVAADRADAPEQNHRTQAFAAGFRIGPDRRDQTGRFDRVGIGTLRDDPVDARGQFPQ</sequence>